<accession>A0A3N4I7C0</accession>
<dbReference type="EMBL" id="ML119680">
    <property type="protein sequence ID" value="RPA81366.1"/>
    <property type="molecule type" value="Genomic_DNA"/>
</dbReference>
<feature type="chain" id="PRO_5018167524" evidence="1">
    <location>
        <begin position="19"/>
        <end position="128"/>
    </location>
</feature>
<organism evidence="2 3">
    <name type="scientific">Ascobolus immersus RN42</name>
    <dbReference type="NCBI Taxonomy" id="1160509"/>
    <lineage>
        <taxon>Eukaryota</taxon>
        <taxon>Fungi</taxon>
        <taxon>Dikarya</taxon>
        <taxon>Ascomycota</taxon>
        <taxon>Pezizomycotina</taxon>
        <taxon>Pezizomycetes</taxon>
        <taxon>Pezizales</taxon>
        <taxon>Ascobolaceae</taxon>
        <taxon>Ascobolus</taxon>
    </lineage>
</organism>
<protein>
    <submittedName>
        <fullName evidence="2">Uncharacterized protein</fullName>
    </submittedName>
</protein>
<evidence type="ECO:0000313" key="3">
    <source>
        <dbReference type="Proteomes" id="UP000275078"/>
    </source>
</evidence>
<gene>
    <name evidence="2" type="ORF">BJ508DRAFT_326491</name>
</gene>
<keyword evidence="3" id="KW-1185">Reference proteome</keyword>
<reference evidence="2 3" key="1">
    <citation type="journal article" date="2018" name="Nat. Ecol. Evol.">
        <title>Pezizomycetes genomes reveal the molecular basis of ectomycorrhizal truffle lifestyle.</title>
        <authorList>
            <person name="Murat C."/>
            <person name="Payen T."/>
            <person name="Noel B."/>
            <person name="Kuo A."/>
            <person name="Morin E."/>
            <person name="Chen J."/>
            <person name="Kohler A."/>
            <person name="Krizsan K."/>
            <person name="Balestrini R."/>
            <person name="Da Silva C."/>
            <person name="Montanini B."/>
            <person name="Hainaut M."/>
            <person name="Levati E."/>
            <person name="Barry K.W."/>
            <person name="Belfiori B."/>
            <person name="Cichocki N."/>
            <person name="Clum A."/>
            <person name="Dockter R.B."/>
            <person name="Fauchery L."/>
            <person name="Guy J."/>
            <person name="Iotti M."/>
            <person name="Le Tacon F."/>
            <person name="Lindquist E.A."/>
            <person name="Lipzen A."/>
            <person name="Malagnac F."/>
            <person name="Mello A."/>
            <person name="Molinier V."/>
            <person name="Miyauchi S."/>
            <person name="Poulain J."/>
            <person name="Riccioni C."/>
            <person name="Rubini A."/>
            <person name="Sitrit Y."/>
            <person name="Splivallo R."/>
            <person name="Traeger S."/>
            <person name="Wang M."/>
            <person name="Zifcakova L."/>
            <person name="Wipf D."/>
            <person name="Zambonelli A."/>
            <person name="Paolocci F."/>
            <person name="Nowrousian M."/>
            <person name="Ottonello S."/>
            <person name="Baldrian P."/>
            <person name="Spatafora J.W."/>
            <person name="Henrissat B."/>
            <person name="Nagy L.G."/>
            <person name="Aury J.M."/>
            <person name="Wincker P."/>
            <person name="Grigoriev I.V."/>
            <person name="Bonfante P."/>
            <person name="Martin F.M."/>
        </authorList>
    </citation>
    <scope>NUCLEOTIDE SEQUENCE [LARGE SCALE GENOMIC DNA]</scope>
    <source>
        <strain evidence="2 3">RN42</strain>
    </source>
</reference>
<keyword evidence="1" id="KW-0732">Signal</keyword>
<evidence type="ECO:0000256" key="1">
    <source>
        <dbReference type="SAM" id="SignalP"/>
    </source>
</evidence>
<name>A0A3N4I7C0_ASCIM</name>
<dbReference type="Proteomes" id="UP000275078">
    <property type="component" value="Unassembled WGS sequence"/>
</dbReference>
<feature type="signal peptide" evidence="1">
    <location>
        <begin position="1"/>
        <end position="18"/>
    </location>
</feature>
<proteinExistence type="predicted"/>
<dbReference type="AlphaFoldDB" id="A0A3N4I7C0"/>
<evidence type="ECO:0000313" key="2">
    <source>
        <dbReference type="EMBL" id="RPA81366.1"/>
    </source>
</evidence>
<sequence>MSVFSSISLLATTTITAASTGTPLLLLPQHSHSVILDSLAQEGPLRWEPSVPLAGLKDILESYWGIKATPIAGYTLEDSWLVLCKEGVWQMEDTQEYCRFRGALDKPEKGEWQYFSLYIDGPESDPEC</sequence>